<name>A0A6C0JL40_9ZZZZ</name>
<evidence type="ECO:0000313" key="1">
    <source>
        <dbReference type="EMBL" id="QHU04354.1"/>
    </source>
</evidence>
<organism evidence="1">
    <name type="scientific">viral metagenome</name>
    <dbReference type="NCBI Taxonomy" id="1070528"/>
    <lineage>
        <taxon>unclassified sequences</taxon>
        <taxon>metagenomes</taxon>
        <taxon>organismal metagenomes</taxon>
    </lineage>
</organism>
<protein>
    <submittedName>
        <fullName evidence="1">Uncharacterized protein</fullName>
    </submittedName>
</protein>
<sequence length="177" mass="21384">MSENIIHQITLDCLINKEVYEKMQHLKREKNVNKKDKKFYRKRILNLTRELLLKKDDDYSEINPDIKFAFDNYVKTCIQYFKIIDNNDIIQEEYKDFNLELENHCDLNMNGPNNYDKEKDKLFMRSIKMPNGLEKFVKIITTKKEEEIVLPKIKEIDLQEPNLRNKGIQKKENIIIK</sequence>
<reference evidence="1" key="1">
    <citation type="journal article" date="2020" name="Nature">
        <title>Giant virus diversity and host interactions through global metagenomics.</title>
        <authorList>
            <person name="Schulz F."/>
            <person name="Roux S."/>
            <person name="Paez-Espino D."/>
            <person name="Jungbluth S."/>
            <person name="Walsh D.A."/>
            <person name="Denef V.J."/>
            <person name="McMahon K.D."/>
            <person name="Konstantinidis K.T."/>
            <person name="Eloe-Fadrosh E.A."/>
            <person name="Kyrpides N.C."/>
            <person name="Woyke T."/>
        </authorList>
    </citation>
    <scope>NUCLEOTIDE SEQUENCE</scope>
    <source>
        <strain evidence="1">GVMAG-M-3300027708-39</strain>
    </source>
</reference>
<accession>A0A6C0JL40</accession>
<dbReference type="AlphaFoldDB" id="A0A6C0JL40"/>
<proteinExistence type="predicted"/>
<dbReference type="EMBL" id="MN740396">
    <property type="protein sequence ID" value="QHU04354.1"/>
    <property type="molecule type" value="Genomic_DNA"/>
</dbReference>